<feature type="transmembrane region" description="Helical" evidence="8">
    <location>
        <begin position="22"/>
        <end position="46"/>
    </location>
</feature>
<dbReference type="AlphaFoldDB" id="A0A8C6T7A5"/>
<protein>
    <recommendedName>
        <fullName evidence="9">LITAF domain-containing protein</fullName>
    </recommendedName>
</protein>
<sequence length="69" mass="7558">MCSCPECLQYITTQVSRSVSSVTWLVCMATTLMGCVAGCCLIPFCLDSFKSTIHKCPRCNTTITTVKKL</sequence>
<evidence type="ECO:0000256" key="3">
    <source>
        <dbReference type="ARBA" id="ARBA00004630"/>
    </source>
</evidence>
<name>A0A8C6T7A5_9GOBI</name>
<comment type="similarity">
    <text evidence="4">Belongs to the CDIP1/LITAF family.</text>
</comment>
<evidence type="ECO:0000256" key="7">
    <source>
        <dbReference type="ARBA" id="ARBA00023136"/>
    </source>
</evidence>
<dbReference type="PANTHER" id="PTHR23292">
    <property type="entry name" value="LIPOPOLYSACCHARIDE-INDUCED TUMOR NECROSIS FACTOR-ALPHA FACTOR"/>
    <property type="match status" value="1"/>
</dbReference>
<reference evidence="10" key="2">
    <citation type="submission" date="2025-09" db="UniProtKB">
        <authorList>
            <consortium name="Ensembl"/>
        </authorList>
    </citation>
    <scope>IDENTIFICATION</scope>
</reference>
<dbReference type="GO" id="GO:0098574">
    <property type="term" value="C:cytoplasmic side of lysosomal membrane"/>
    <property type="evidence" value="ECO:0007669"/>
    <property type="project" value="TreeGrafter"/>
</dbReference>
<accession>A0A8C6T7A5</accession>
<evidence type="ECO:0000256" key="8">
    <source>
        <dbReference type="SAM" id="Phobius"/>
    </source>
</evidence>
<dbReference type="GO" id="GO:0008270">
    <property type="term" value="F:zinc ion binding"/>
    <property type="evidence" value="ECO:0007669"/>
    <property type="project" value="TreeGrafter"/>
</dbReference>
<reference evidence="10" key="1">
    <citation type="submission" date="2025-08" db="UniProtKB">
        <authorList>
            <consortium name="Ensembl"/>
        </authorList>
    </citation>
    <scope>IDENTIFICATION</scope>
</reference>
<dbReference type="GO" id="GO:0005634">
    <property type="term" value="C:nucleus"/>
    <property type="evidence" value="ECO:0007669"/>
    <property type="project" value="TreeGrafter"/>
</dbReference>
<feature type="domain" description="LITAF" evidence="9">
    <location>
        <begin position="1"/>
        <end position="68"/>
    </location>
</feature>
<keyword evidence="5" id="KW-0479">Metal-binding</keyword>
<dbReference type="PROSITE" id="PS51837">
    <property type="entry name" value="LITAF"/>
    <property type="match status" value="1"/>
</dbReference>
<evidence type="ECO:0000259" key="9">
    <source>
        <dbReference type="PROSITE" id="PS51837"/>
    </source>
</evidence>
<keyword evidence="7 8" id="KW-0472">Membrane</keyword>
<dbReference type="Proteomes" id="UP000694523">
    <property type="component" value="Unplaced"/>
</dbReference>
<dbReference type="GO" id="GO:0098560">
    <property type="term" value="C:cytoplasmic side of late endosome membrane"/>
    <property type="evidence" value="ECO:0007669"/>
    <property type="project" value="TreeGrafter"/>
</dbReference>
<organism evidence="10 11">
    <name type="scientific">Neogobius melanostomus</name>
    <name type="common">round goby</name>
    <dbReference type="NCBI Taxonomy" id="47308"/>
    <lineage>
        <taxon>Eukaryota</taxon>
        <taxon>Metazoa</taxon>
        <taxon>Chordata</taxon>
        <taxon>Craniata</taxon>
        <taxon>Vertebrata</taxon>
        <taxon>Euteleostomi</taxon>
        <taxon>Actinopterygii</taxon>
        <taxon>Neopterygii</taxon>
        <taxon>Teleostei</taxon>
        <taxon>Neoteleostei</taxon>
        <taxon>Acanthomorphata</taxon>
        <taxon>Gobiaria</taxon>
        <taxon>Gobiiformes</taxon>
        <taxon>Gobioidei</taxon>
        <taxon>Gobiidae</taxon>
        <taxon>Benthophilinae</taxon>
        <taxon>Neogobiini</taxon>
        <taxon>Neogobius</taxon>
    </lineage>
</organism>
<dbReference type="Pfam" id="PF10601">
    <property type="entry name" value="zf-LITAF-like"/>
    <property type="match status" value="1"/>
</dbReference>
<comment type="subcellular location">
    <subcellularLocation>
        <location evidence="1">Endosome membrane</location>
        <topology evidence="1">Peripheral membrane protein</topology>
        <orientation evidence="1">Cytoplasmic side</orientation>
    </subcellularLocation>
    <subcellularLocation>
        <location evidence="2">Late endosome membrane</location>
    </subcellularLocation>
    <subcellularLocation>
        <location evidence="3">Lysosome membrane</location>
        <topology evidence="3">Peripheral membrane protein</topology>
        <orientation evidence="3">Cytoplasmic side</orientation>
    </subcellularLocation>
</comment>
<proteinExistence type="inferred from homology"/>
<evidence type="ECO:0000256" key="5">
    <source>
        <dbReference type="ARBA" id="ARBA00022723"/>
    </source>
</evidence>
<evidence type="ECO:0000256" key="1">
    <source>
        <dbReference type="ARBA" id="ARBA00004125"/>
    </source>
</evidence>
<dbReference type="InterPro" id="IPR037519">
    <property type="entry name" value="LITAF_fam"/>
</dbReference>
<keyword evidence="8" id="KW-0812">Transmembrane</keyword>
<dbReference type="InterPro" id="IPR006629">
    <property type="entry name" value="LITAF"/>
</dbReference>
<evidence type="ECO:0000313" key="10">
    <source>
        <dbReference type="Ensembl" id="ENSNMLP00000017315.1"/>
    </source>
</evidence>
<evidence type="ECO:0000313" key="11">
    <source>
        <dbReference type="Proteomes" id="UP000694523"/>
    </source>
</evidence>
<evidence type="ECO:0000256" key="2">
    <source>
        <dbReference type="ARBA" id="ARBA00004414"/>
    </source>
</evidence>
<evidence type="ECO:0000256" key="4">
    <source>
        <dbReference type="ARBA" id="ARBA00005975"/>
    </source>
</evidence>
<evidence type="ECO:0000256" key="6">
    <source>
        <dbReference type="ARBA" id="ARBA00022833"/>
    </source>
</evidence>
<dbReference type="PANTHER" id="PTHR23292:SF35">
    <property type="entry name" value="LITAF DOMAIN-CONTAINING PROTEIN"/>
    <property type="match status" value="1"/>
</dbReference>
<dbReference type="SMART" id="SM00714">
    <property type="entry name" value="LITAF"/>
    <property type="match status" value="1"/>
</dbReference>
<keyword evidence="8" id="KW-1133">Transmembrane helix</keyword>
<dbReference type="Ensembl" id="ENSNMLT00000019479.1">
    <property type="protein sequence ID" value="ENSNMLP00000017315.1"/>
    <property type="gene ID" value="ENSNMLG00000011459.1"/>
</dbReference>
<keyword evidence="11" id="KW-1185">Reference proteome</keyword>
<keyword evidence="6" id="KW-0862">Zinc</keyword>